<organism evidence="3">
    <name type="scientific">Drosophila grimshawi</name>
    <name type="common">Hawaiian fruit fly</name>
    <name type="synonym">Idiomyia grimshawi</name>
    <dbReference type="NCBI Taxonomy" id="7222"/>
    <lineage>
        <taxon>Eukaryota</taxon>
        <taxon>Metazoa</taxon>
        <taxon>Ecdysozoa</taxon>
        <taxon>Arthropoda</taxon>
        <taxon>Hexapoda</taxon>
        <taxon>Insecta</taxon>
        <taxon>Pterygota</taxon>
        <taxon>Neoptera</taxon>
        <taxon>Endopterygota</taxon>
        <taxon>Diptera</taxon>
        <taxon>Brachycera</taxon>
        <taxon>Muscomorpha</taxon>
        <taxon>Ephydroidea</taxon>
        <taxon>Drosophilidae</taxon>
        <taxon>Drosophila</taxon>
        <taxon>Hawaiian Drosophila</taxon>
    </lineage>
</organism>
<dbReference type="PhylomeDB" id="B4K151"/>
<evidence type="ECO:0000256" key="1">
    <source>
        <dbReference type="SAM" id="MobiDB-lite"/>
    </source>
</evidence>
<feature type="compositionally biased region" description="Basic residues" evidence="1">
    <location>
        <begin position="166"/>
        <end position="202"/>
    </location>
</feature>
<accession>B4K151</accession>
<dbReference type="InParanoid" id="B4K151"/>
<feature type="compositionally biased region" description="Pro residues" evidence="1">
    <location>
        <begin position="329"/>
        <end position="357"/>
    </location>
</feature>
<dbReference type="HOGENOM" id="CLU_061646_0_0_1"/>
<feature type="region of interest" description="Disordered" evidence="1">
    <location>
        <begin position="1"/>
        <end position="60"/>
    </location>
</feature>
<evidence type="ECO:0000313" key="3">
    <source>
        <dbReference type="Proteomes" id="UP000001070"/>
    </source>
</evidence>
<gene>
    <name evidence="2" type="primary">Dgri\GH23295</name>
    <name evidence="2" type="ORF">Dgri_GH23295</name>
</gene>
<dbReference type="Proteomes" id="UP000001070">
    <property type="component" value="Unassembled WGS sequence"/>
</dbReference>
<protein>
    <submittedName>
        <fullName evidence="2">GH23295</fullName>
    </submittedName>
</protein>
<reference evidence="2 3" key="1">
    <citation type="journal article" date="2007" name="Nature">
        <title>Evolution of genes and genomes on the Drosophila phylogeny.</title>
        <authorList>
            <consortium name="Drosophila 12 Genomes Consortium"/>
            <person name="Clark A.G."/>
            <person name="Eisen M.B."/>
            <person name="Smith D.R."/>
            <person name="Bergman C.M."/>
            <person name="Oliver B."/>
            <person name="Markow T.A."/>
            <person name="Kaufman T.C."/>
            <person name="Kellis M."/>
            <person name="Gelbart W."/>
            <person name="Iyer V.N."/>
            <person name="Pollard D.A."/>
            <person name="Sackton T.B."/>
            <person name="Larracuente A.M."/>
            <person name="Singh N.D."/>
            <person name="Abad J.P."/>
            <person name="Abt D.N."/>
            <person name="Adryan B."/>
            <person name="Aguade M."/>
            <person name="Akashi H."/>
            <person name="Anderson W.W."/>
            <person name="Aquadro C.F."/>
            <person name="Ardell D.H."/>
            <person name="Arguello R."/>
            <person name="Artieri C.G."/>
            <person name="Barbash D.A."/>
            <person name="Barker D."/>
            <person name="Barsanti P."/>
            <person name="Batterham P."/>
            <person name="Batzoglou S."/>
            <person name="Begun D."/>
            <person name="Bhutkar A."/>
            <person name="Blanco E."/>
            <person name="Bosak S.A."/>
            <person name="Bradley R.K."/>
            <person name="Brand A.D."/>
            <person name="Brent M.R."/>
            <person name="Brooks A.N."/>
            <person name="Brown R.H."/>
            <person name="Butlin R.K."/>
            <person name="Caggese C."/>
            <person name="Calvi B.R."/>
            <person name="Bernardo de Carvalho A."/>
            <person name="Caspi A."/>
            <person name="Castrezana S."/>
            <person name="Celniker S.E."/>
            <person name="Chang J.L."/>
            <person name="Chapple C."/>
            <person name="Chatterji S."/>
            <person name="Chinwalla A."/>
            <person name="Civetta A."/>
            <person name="Clifton S.W."/>
            <person name="Comeron J.M."/>
            <person name="Costello J.C."/>
            <person name="Coyne J.A."/>
            <person name="Daub J."/>
            <person name="David R.G."/>
            <person name="Delcher A.L."/>
            <person name="Delehaunty K."/>
            <person name="Do C.B."/>
            <person name="Ebling H."/>
            <person name="Edwards K."/>
            <person name="Eickbush T."/>
            <person name="Evans J.D."/>
            <person name="Filipski A."/>
            <person name="Findeiss S."/>
            <person name="Freyhult E."/>
            <person name="Fulton L."/>
            <person name="Fulton R."/>
            <person name="Garcia A.C."/>
            <person name="Gardiner A."/>
            <person name="Garfield D.A."/>
            <person name="Garvin B.E."/>
            <person name="Gibson G."/>
            <person name="Gilbert D."/>
            <person name="Gnerre S."/>
            <person name="Godfrey J."/>
            <person name="Good R."/>
            <person name="Gotea V."/>
            <person name="Gravely B."/>
            <person name="Greenberg A.J."/>
            <person name="Griffiths-Jones S."/>
            <person name="Gross S."/>
            <person name="Guigo R."/>
            <person name="Gustafson E.A."/>
            <person name="Haerty W."/>
            <person name="Hahn M.W."/>
            <person name="Halligan D.L."/>
            <person name="Halpern A.L."/>
            <person name="Halter G.M."/>
            <person name="Han M.V."/>
            <person name="Heger A."/>
            <person name="Hillier L."/>
            <person name="Hinrichs A.S."/>
            <person name="Holmes I."/>
            <person name="Hoskins R.A."/>
            <person name="Hubisz M.J."/>
            <person name="Hultmark D."/>
            <person name="Huntley M.A."/>
            <person name="Jaffe D.B."/>
            <person name="Jagadeeshan S."/>
            <person name="Jeck W.R."/>
            <person name="Johnson J."/>
            <person name="Jones C.D."/>
            <person name="Jordan W.C."/>
            <person name="Karpen G.H."/>
            <person name="Kataoka E."/>
            <person name="Keightley P.D."/>
            <person name="Kheradpour P."/>
            <person name="Kirkness E.F."/>
            <person name="Koerich L.B."/>
            <person name="Kristiansen K."/>
            <person name="Kudrna D."/>
            <person name="Kulathinal R.J."/>
            <person name="Kumar S."/>
            <person name="Kwok R."/>
            <person name="Lander E."/>
            <person name="Langley C.H."/>
            <person name="Lapoint R."/>
            <person name="Lazzaro B.P."/>
            <person name="Lee S.J."/>
            <person name="Levesque L."/>
            <person name="Li R."/>
            <person name="Lin C.F."/>
            <person name="Lin M.F."/>
            <person name="Lindblad-Toh K."/>
            <person name="Llopart A."/>
            <person name="Long M."/>
            <person name="Low L."/>
            <person name="Lozovsky E."/>
            <person name="Lu J."/>
            <person name="Luo M."/>
            <person name="Machado C.A."/>
            <person name="Makalowski W."/>
            <person name="Marzo M."/>
            <person name="Matsuda M."/>
            <person name="Matzkin L."/>
            <person name="McAllister B."/>
            <person name="McBride C.S."/>
            <person name="McKernan B."/>
            <person name="McKernan K."/>
            <person name="Mendez-Lago M."/>
            <person name="Minx P."/>
            <person name="Mollenhauer M.U."/>
            <person name="Montooth K."/>
            <person name="Mount S.M."/>
            <person name="Mu X."/>
            <person name="Myers E."/>
            <person name="Negre B."/>
            <person name="Newfeld S."/>
            <person name="Nielsen R."/>
            <person name="Noor M.A."/>
            <person name="O'Grady P."/>
            <person name="Pachter L."/>
            <person name="Papaceit M."/>
            <person name="Parisi M.J."/>
            <person name="Parisi M."/>
            <person name="Parts L."/>
            <person name="Pedersen J.S."/>
            <person name="Pesole G."/>
            <person name="Phillippy A.M."/>
            <person name="Ponting C.P."/>
            <person name="Pop M."/>
            <person name="Porcelli D."/>
            <person name="Powell J.R."/>
            <person name="Prohaska S."/>
            <person name="Pruitt K."/>
            <person name="Puig M."/>
            <person name="Quesneville H."/>
            <person name="Ram K.R."/>
            <person name="Rand D."/>
            <person name="Rasmussen M.D."/>
            <person name="Reed L.K."/>
            <person name="Reenan R."/>
            <person name="Reily A."/>
            <person name="Remington K.A."/>
            <person name="Rieger T.T."/>
            <person name="Ritchie M.G."/>
            <person name="Robin C."/>
            <person name="Rogers Y.H."/>
            <person name="Rohde C."/>
            <person name="Rozas J."/>
            <person name="Rubenfield M.J."/>
            <person name="Ruiz A."/>
            <person name="Russo S."/>
            <person name="Salzberg S.L."/>
            <person name="Sanchez-Gracia A."/>
            <person name="Saranga D.J."/>
            <person name="Sato H."/>
            <person name="Schaeffer S.W."/>
            <person name="Schatz M.C."/>
            <person name="Schlenke T."/>
            <person name="Schwartz R."/>
            <person name="Segarra C."/>
            <person name="Singh R.S."/>
            <person name="Sirot L."/>
            <person name="Sirota M."/>
            <person name="Sisneros N.B."/>
            <person name="Smith C.D."/>
            <person name="Smith T.F."/>
            <person name="Spieth J."/>
            <person name="Stage D.E."/>
            <person name="Stark A."/>
            <person name="Stephan W."/>
            <person name="Strausberg R.L."/>
            <person name="Strempel S."/>
            <person name="Sturgill D."/>
            <person name="Sutton G."/>
            <person name="Sutton G.G."/>
            <person name="Tao W."/>
            <person name="Teichmann S."/>
            <person name="Tobari Y.N."/>
            <person name="Tomimura Y."/>
            <person name="Tsolas J.M."/>
            <person name="Valente V.L."/>
            <person name="Venter E."/>
            <person name="Venter J.C."/>
            <person name="Vicario S."/>
            <person name="Vieira F.G."/>
            <person name="Vilella A.J."/>
            <person name="Villasante A."/>
            <person name="Walenz B."/>
            <person name="Wang J."/>
            <person name="Wasserman M."/>
            <person name="Watts T."/>
            <person name="Wilson D."/>
            <person name="Wilson R.K."/>
            <person name="Wing R.A."/>
            <person name="Wolfner M.F."/>
            <person name="Wong A."/>
            <person name="Wong G.K."/>
            <person name="Wu C.I."/>
            <person name="Wu G."/>
            <person name="Yamamoto D."/>
            <person name="Yang H.P."/>
            <person name="Yang S.P."/>
            <person name="Yorke J.A."/>
            <person name="Yoshida K."/>
            <person name="Zdobnov E."/>
            <person name="Zhang P."/>
            <person name="Zhang Y."/>
            <person name="Zimin A.V."/>
            <person name="Baldwin J."/>
            <person name="Abdouelleil A."/>
            <person name="Abdulkadir J."/>
            <person name="Abebe A."/>
            <person name="Abera B."/>
            <person name="Abreu J."/>
            <person name="Acer S.C."/>
            <person name="Aftuck L."/>
            <person name="Alexander A."/>
            <person name="An P."/>
            <person name="Anderson E."/>
            <person name="Anderson S."/>
            <person name="Arachi H."/>
            <person name="Azer M."/>
            <person name="Bachantsang P."/>
            <person name="Barry A."/>
            <person name="Bayul T."/>
            <person name="Berlin A."/>
            <person name="Bessette D."/>
            <person name="Bloom T."/>
            <person name="Blye J."/>
            <person name="Boguslavskiy L."/>
            <person name="Bonnet C."/>
            <person name="Boukhgalter B."/>
            <person name="Bourzgui I."/>
            <person name="Brown A."/>
            <person name="Cahill P."/>
            <person name="Channer S."/>
            <person name="Cheshatsang Y."/>
            <person name="Chuda L."/>
            <person name="Citroen M."/>
            <person name="Collymore A."/>
            <person name="Cooke P."/>
            <person name="Costello M."/>
            <person name="D'Aco K."/>
            <person name="Daza R."/>
            <person name="De Haan G."/>
            <person name="DeGray S."/>
            <person name="DeMaso C."/>
            <person name="Dhargay N."/>
            <person name="Dooley K."/>
            <person name="Dooley E."/>
            <person name="Doricent M."/>
            <person name="Dorje P."/>
            <person name="Dorjee K."/>
            <person name="Dupes A."/>
            <person name="Elong R."/>
            <person name="Falk J."/>
            <person name="Farina A."/>
            <person name="Faro S."/>
            <person name="Ferguson D."/>
            <person name="Fisher S."/>
            <person name="Foley C.D."/>
            <person name="Franke A."/>
            <person name="Friedrich D."/>
            <person name="Gadbois L."/>
            <person name="Gearin G."/>
            <person name="Gearin C.R."/>
            <person name="Giannoukos G."/>
            <person name="Goode T."/>
            <person name="Graham J."/>
            <person name="Grandbois E."/>
            <person name="Grewal S."/>
            <person name="Gyaltsen K."/>
            <person name="Hafez N."/>
            <person name="Hagos B."/>
            <person name="Hall J."/>
            <person name="Henson C."/>
            <person name="Hollinger A."/>
            <person name="Honan T."/>
            <person name="Huard M.D."/>
            <person name="Hughes L."/>
            <person name="Hurhula B."/>
            <person name="Husby M.E."/>
            <person name="Kamat A."/>
            <person name="Kanga B."/>
            <person name="Kashin S."/>
            <person name="Khazanovich D."/>
            <person name="Kisner P."/>
            <person name="Lance K."/>
            <person name="Lara M."/>
            <person name="Lee W."/>
            <person name="Lennon N."/>
            <person name="Letendre F."/>
            <person name="LeVine R."/>
            <person name="Lipovsky A."/>
            <person name="Liu X."/>
            <person name="Liu J."/>
            <person name="Liu S."/>
            <person name="Lokyitsang T."/>
            <person name="Lokyitsang Y."/>
            <person name="Lubonja R."/>
            <person name="Lui A."/>
            <person name="MacDonald P."/>
            <person name="Magnisalis V."/>
            <person name="Maru K."/>
            <person name="Matthews C."/>
            <person name="McCusker W."/>
            <person name="McDonough S."/>
            <person name="Mehta T."/>
            <person name="Meldrim J."/>
            <person name="Meneus L."/>
            <person name="Mihai O."/>
            <person name="Mihalev A."/>
            <person name="Mihova T."/>
            <person name="Mittelman R."/>
            <person name="Mlenga V."/>
            <person name="Montmayeur A."/>
            <person name="Mulrain L."/>
            <person name="Navidi A."/>
            <person name="Naylor J."/>
            <person name="Negash T."/>
            <person name="Nguyen T."/>
            <person name="Nguyen N."/>
            <person name="Nicol R."/>
            <person name="Norbu C."/>
            <person name="Norbu N."/>
            <person name="Novod N."/>
            <person name="O'Neill B."/>
            <person name="Osman S."/>
            <person name="Markiewicz E."/>
            <person name="Oyono O.L."/>
            <person name="Patti C."/>
            <person name="Phunkhang P."/>
            <person name="Pierre F."/>
            <person name="Priest M."/>
            <person name="Raghuraman S."/>
            <person name="Rege F."/>
            <person name="Reyes R."/>
            <person name="Rise C."/>
            <person name="Rogov P."/>
            <person name="Ross K."/>
            <person name="Ryan E."/>
            <person name="Settipalli S."/>
            <person name="Shea T."/>
            <person name="Sherpa N."/>
            <person name="Shi L."/>
            <person name="Shih D."/>
            <person name="Sparrow T."/>
            <person name="Spaulding J."/>
            <person name="Stalker J."/>
            <person name="Stange-Thomann N."/>
            <person name="Stavropoulos S."/>
            <person name="Stone C."/>
            <person name="Strader C."/>
            <person name="Tesfaye S."/>
            <person name="Thomson T."/>
            <person name="Thoulutsang Y."/>
            <person name="Thoulutsang D."/>
            <person name="Topham K."/>
            <person name="Topping I."/>
            <person name="Tsamla T."/>
            <person name="Vassiliev H."/>
            <person name="Vo A."/>
            <person name="Wangchuk T."/>
            <person name="Wangdi T."/>
            <person name="Weiand M."/>
            <person name="Wilkinson J."/>
            <person name="Wilson A."/>
            <person name="Yadav S."/>
            <person name="Young G."/>
            <person name="Yu Q."/>
            <person name="Zembek L."/>
            <person name="Zhong D."/>
            <person name="Zimmer A."/>
            <person name="Zwirko Z."/>
            <person name="Jaffe D.B."/>
            <person name="Alvarez P."/>
            <person name="Brockman W."/>
            <person name="Butler J."/>
            <person name="Chin C."/>
            <person name="Gnerre S."/>
            <person name="Grabherr M."/>
            <person name="Kleber M."/>
            <person name="Mauceli E."/>
            <person name="MacCallum I."/>
        </authorList>
    </citation>
    <scope>NUCLEOTIDE SEQUENCE [LARGE SCALE GENOMIC DNA]</scope>
    <source>
        <strain evidence="3">Tucson 15287-2541.00</strain>
    </source>
</reference>
<feature type="compositionally biased region" description="Acidic residues" evidence="1">
    <location>
        <begin position="124"/>
        <end position="134"/>
    </location>
</feature>
<dbReference type="EMBL" id="CH916771">
    <property type="protein sequence ID" value="EDW04699.1"/>
    <property type="molecule type" value="Genomic_DNA"/>
</dbReference>
<feature type="compositionally biased region" description="Polar residues" evidence="1">
    <location>
        <begin position="1"/>
        <end position="14"/>
    </location>
</feature>
<feature type="compositionally biased region" description="Basic and acidic residues" evidence="1">
    <location>
        <begin position="135"/>
        <end position="156"/>
    </location>
</feature>
<feature type="region of interest" description="Disordered" evidence="1">
    <location>
        <begin position="319"/>
        <end position="419"/>
    </location>
</feature>
<name>B4K151_DROGR</name>
<proteinExistence type="predicted"/>
<feature type="compositionally biased region" description="Acidic residues" evidence="1">
    <location>
        <begin position="260"/>
        <end position="270"/>
    </location>
</feature>
<dbReference type="eggNOG" id="ENOG502T8HB">
    <property type="taxonomic scope" value="Eukaryota"/>
</dbReference>
<keyword evidence="3" id="KW-1185">Reference proteome</keyword>
<dbReference type="OMA" id="CSHRRRT"/>
<sequence>MEAQQNSMLDSSVSAAGHRRASDPNPFGRPSEAGVPCDEGAGPGARAASDRRPRRPVGRGVRLVREVRVVRVVRVERRRVLRRIAQEMRNRQSDELELLASPLHLPSDEEGGASPPNAPSMGEDPVEDAVPEANEEAHPGGRRYPSEMDEVNREWLRWAVPGTTPGHRRPDTHRRRGSACSHRRRTTRSGGHRRLRRSRTTRRAMLWPQETPEPEVITISDEEEDTGEERWSSPSPVVSDDEETMPWPPVTPEPEVIVISDEEEEEEQPDGGEAQGQGERPQIPPPTVTATYARAFADGRWRHQVTLVCVWEEEAGVPPTWQLEEEHPPAGPNPPQRQRSPTPPAARSPPPPPPEWRPPFLRQTSCPEAGPRPTRPTLQRQSSAPEGEAGWQELPPPAWPPGITAMADAQPGPSRRASRIVWQEGHRYRVKTSMRGTRVFRKVERQ</sequence>
<dbReference type="AlphaFoldDB" id="B4K151"/>
<feature type="region of interest" description="Disordered" evidence="1">
    <location>
        <begin position="104"/>
        <end position="291"/>
    </location>
</feature>
<evidence type="ECO:0000313" key="2">
    <source>
        <dbReference type="EMBL" id="EDW04699.1"/>
    </source>
</evidence>